<keyword evidence="3 5" id="KW-0808">Transferase</keyword>
<proteinExistence type="inferred from homology"/>
<dbReference type="CDD" id="cd02440">
    <property type="entry name" value="AdoMet_MTases"/>
    <property type="match status" value="1"/>
</dbReference>
<dbReference type="Gene3D" id="3.40.50.150">
    <property type="entry name" value="Vaccinia Virus protein VP39"/>
    <property type="match status" value="1"/>
</dbReference>
<reference evidence="5" key="2">
    <citation type="journal article" date="2014" name="ISME J.">
        <title>Microbial stratification in low pH oxic and suboxic macroscopic growths along an acid mine drainage.</title>
        <authorList>
            <person name="Mendez-Garcia C."/>
            <person name="Mesa V."/>
            <person name="Sprenger R.R."/>
            <person name="Richter M."/>
            <person name="Diez M.S."/>
            <person name="Solano J."/>
            <person name="Bargiela R."/>
            <person name="Golyshina O.V."/>
            <person name="Manteca A."/>
            <person name="Ramos J.L."/>
            <person name="Gallego J.R."/>
            <person name="Llorente I."/>
            <person name="Martins Dos Santos V.A."/>
            <person name="Jensen O.N."/>
            <person name="Pelaez A.I."/>
            <person name="Sanchez J."/>
            <person name="Ferrer M."/>
        </authorList>
    </citation>
    <scope>NUCLEOTIDE SEQUENCE</scope>
</reference>
<dbReference type="EMBL" id="AUZX01001694">
    <property type="protein sequence ID" value="EQD78408.1"/>
    <property type="molecule type" value="Genomic_DNA"/>
</dbReference>
<feature type="domain" description="Methyltransferase type 11" evidence="4">
    <location>
        <begin position="45"/>
        <end position="130"/>
    </location>
</feature>
<sequence length="252" mass="29089">MVGNNDKIFSGKAESYSKYRPTYPNEILNILIGKYGITNTMEIADIGCGTGILSRFFLENGNKVTSIDPNEDMLEIAKKELKDYHDVKILKGYAEKTGLKDNSVNMITVGQAFHWFKIDKVKTEFKRILKGPFLVSLIWNDRENKDNFTSEYENICTKYSRGYHSTGSTVISDDLISQFFNWSYGYYQYPNSQELDMEGLIGRYSSASYSLPKEDKDYEMMLTRMKSAFESYQKDGKVKIKYLTKLYVGKLQ</sequence>
<dbReference type="GO" id="GO:0032259">
    <property type="term" value="P:methylation"/>
    <property type="evidence" value="ECO:0007669"/>
    <property type="project" value="UniProtKB-KW"/>
</dbReference>
<dbReference type="PANTHER" id="PTHR44942">
    <property type="entry name" value="METHYLTRANSF_11 DOMAIN-CONTAINING PROTEIN"/>
    <property type="match status" value="1"/>
</dbReference>
<dbReference type="PANTHER" id="PTHR44942:SF4">
    <property type="entry name" value="METHYLTRANSFERASE TYPE 11 DOMAIN-CONTAINING PROTEIN"/>
    <property type="match status" value="1"/>
</dbReference>
<dbReference type="InterPro" id="IPR013216">
    <property type="entry name" value="Methyltransf_11"/>
</dbReference>
<name>T1CAU4_9ZZZZ</name>
<dbReference type="InterPro" id="IPR029063">
    <property type="entry name" value="SAM-dependent_MTases_sf"/>
</dbReference>
<organism evidence="5">
    <name type="scientific">mine drainage metagenome</name>
    <dbReference type="NCBI Taxonomy" id="410659"/>
    <lineage>
        <taxon>unclassified sequences</taxon>
        <taxon>metagenomes</taxon>
        <taxon>ecological metagenomes</taxon>
    </lineage>
</organism>
<evidence type="ECO:0000259" key="4">
    <source>
        <dbReference type="Pfam" id="PF08241"/>
    </source>
</evidence>
<dbReference type="SUPFAM" id="SSF53335">
    <property type="entry name" value="S-adenosyl-L-methionine-dependent methyltransferases"/>
    <property type="match status" value="1"/>
</dbReference>
<protein>
    <submittedName>
        <fullName evidence="5">Methyltransferase type 11</fullName>
        <ecNumber evidence="5">2.1.1.-</ecNumber>
    </submittedName>
</protein>
<dbReference type="Pfam" id="PF08241">
    <property type="entry name" value="Methyltransf_11"/>
    <property type="match status" value="1"/>
</dbReference>
<evidence type="ECO:0000256" key="3">
    <source>
        <dbReference type="ARBA" id="ARBA00022679"/>
    </source>
</evidence>
<keyword evidence="2 5" id="KW-0489">Methyltransferase</keyword>
<dbReference type="InterPro" id="IPR051052">
    <property type="entry name" value="Diverse_substrate_MTase"/>
</dbReference>
<gene>
    <name evidence="5" type="ORF">B1A_02270</name>
</gene>
<dbReference type="GO" id="GO:0008757">
    <property type="term" value="F:S-adenosylmethionine-dependent methyltransferase activity"/>
    <property type="evidence" value="ECO:0007669"/>
    <property type="project" value="InterPro"/>
</dbReference>
<evidence type="ECO:0000256" key="2">
    <source>
        <dbReference type="ARBA" id="ARBA00022603"/>
    </source>
</evidence>
<evidence type="ECO:0000313" key="5">
    <source>
        <dbReference type="EMBL" id="EQD78408.1"/>
    </source>
</evidence>
<dbReference type="EC" id="2.1.1.-" evidence="5"/>
<evidence type="ECO:0000256" key="1">
    <source>
        <dbReference type="ARBA" id="ARBA00008361"/>
    </source>
</evidence>
<accession>T1CAU4</accession>
<comment type="similarity">
    <text evidence="1">Belongs to the methyltransferase superfamily.</text>
</comment>
<dbReference type="AlphaFoldDB" id="T1CAU4"/>
<reference evidence="5" key="1">
    <citation type="submission" date="2013-08" db="EMBL/GenBank/DDBJ databases">
        <authorList>
            <person name="Mendez C."/>
            <person name="Richter M."/>
            <person name="Ferrer M."/>
            <person name="Sanchez J."/>
        </authorList>
    </citation>
    <scope>NUCLEOTIDE SEQUENCE</scope>
</reference>
<comment type="caution">
    <text evidence="5">The sequence shown here is derived from an EMBL/GenBank/DDBJ whole genome shotgun (WGS) entry which is preliminary data.</text>
</comment>